<dbReference type="InterPro" id="IPR047262">
    <property type="entry name" value="PRX-like1"/>
</dbReference>
<sequence>MAFSTSELPLGTVAPNFALLDTVSDRLVSLHDVASKKATVIMFMSNHCPQVQHVLPKLISIAREYRQQEVNFVAINANDAESFPEDGPQQMKALARELNFPFPYLYDQTQQVARTFHAVCTPEFYVFDRNMRLAYHGQFDSSRPKTAQPITGQDLTQALEELLAGQAVSHEQKPGVGCGIKWKGQSRMAG</sequence>
<comment type="caution">
    <text evidence="2">The sequence shown here is derived from an EMBL/GenBank/DDBJ whole genome shotgun (WGS) entry which is preliminary data.</text>
</comment>
<accession>A0ABW5D1D2</accession>
<evidence type="ECO:0000313" key="2">
    <source>
        <dbReference type="EMBL" id="MFD2247319.1"/>
    </source>
</evidence>
<dbReference type="RefSeq" id="WP_250430251.1">
    <property type="nucleotide sequence ID" value="NZ_JALPRR010000003.1"/>
</dbReference>
<organism evidence="2 3">
    <name type="scientific">Pontibacter ruber</name>
    <dbReference type="NCBI Taxonomy" id="1343895"/>
    <lineage>
        <taxon>Bacteria</taxon>
        <taxon>Pseudomonadati</taxon>
        <taxon>Bacteroidota</taxon>
        <taxon>Cytophagia</taxon>
        <taxon>Cytophagales</taxon>
        <taxon>Hymenobacteraceae</taxon>
        <taxon>Pontibacter</taxon>
    </lineage>
</organism>
<gene>
    <name evidence="2" type="ORF">ACFSKP_13720</name>
</gene>
<dbReference type="Pfam" id="PF00578">
    <property type="entry name" value="AhpC-TSA"/>
    <property type="match status" value="1"/>
</dbReference>
<dbReference type="InterPro" id="IPR013766">
    <property type="entry name" value="Thioredoxin_domain"/>
</dbReference>
<keyword evidence="3" id="KW-1185">Reference proteome</keyword>
<feature type="domain" description="Thioredoxin" evidence="1">
    <location>
        <begin position="8"/>
        <end position="164"/>
    </location>
</feature>
<dbReference type="Proteomes" id="UP001597374">
    <property type="component" value="Unassembled WGS sequence"/>
</dbReference>
<dbReference type="PROSITE" id="PS51352">
    <property type="entry name" value="THIOREDOXIN_2"/>
    <property type="match status" value="1"/>
</dbReference>
<dbReference type="EMBL" id="JBHUIM010000002">
    <property type="protein sequence ID" value="MFD2247319.1"/>
    <property type="molecule type" value="Genomic_DNA"/>
</dbReference>
<dbReference type="CDD" id="cd02969">
    <property type="entry name" value="PRX_like1"/>
    <property type="match status" value="1"/>
</dbReference>
<evidence type="ECO:0000313" key="3">
    <source>
        <dbReference type="Proteomes" id="UP001597374"/>
    </source>
</evidence>
<dbReference type="SUPFAM" id="SSF52833">
    <property type="entry name" value="Thioredoxin-like"/>
    <property type="match status" value="1"/>
</dbReference>
<proteinExistence type="predicted"/>
<name>A0ABW5D1D2_9BACT</name>
<protein>
    <submittedName>
        <fullName evidence="2">Thioredoxin family protein</fullName>
    </submittedName>
</protein>
<dbReference type="PANTHER" id="PTHR43640:SF1">
    <property type="entry name" value="THIOREDOXIN-DEPENDENT PEROXIREDOXIN"/>
    <property type="match status" value="1"/>
</dbReference>
<dbReference type="Gene3D" id="3.40.30.10">
    <property type="entry name" value="Glutaredoxin"/>
    <property type="match status" value="1"/>
</dbReference>
<dbReference type="InterPro" id="IPR036249">
    <property type="entry name" value="Thioredoxin-like_sf"/>
</dbReference>
<reference evidence="3" key="1">
    <citation type="journal article" date="2019" name="Int. J. Syst. Evol. Microbiol.">
        <title>The Global Catalogue of Microorganisms (GCM) 10K type strain sequencing project: providing services to taxonomists for standard genome sequencing and annotation.</title>
        <authorList>
            <consortium name="The Broad Institute Genomics Platform"/>
            <consortium name="The Broad Institute Genome Sequencing Center for Infectious Disease"/>
            <person name="Wu L."/>
            <person name="Ma J."/>
        </authorList>
    </citation>
    <scope>NUCLEOTIDE SEQUENCE [LARGE SCALE GENOMIC DNA]</scope>
    <source>
        <strain evidence="3">CGMCC 4.1782</strain>
    </source>
</reference>
<dbReference type="PANTHER" id="PTHR43640">
    <property type="entry name" value="OS07G0260300 PROTEIN"/>
    <property type="match status" value="1"/>
</dbReference>
<dbReference type="InterPro" id="IPR000866">
    <property type="entry name" value="AhpC/TSA"/>
</dbReference>
<evidence type="ECO:0000259" key="1">
    <source>
        <dbReference type="PROSITE" id="PS51352"/>
    </source>
</evidence>